<evidence type="ECO:0000313" key="1">
    <source>
        <dbReference type="EMBL" id="KAJ9587646.1"/>
    </source>
</evidence>
<feature type="non-terminal residue" evidence="1">
    <location>
        <position position="1"/>
    </location>
</feature>
<dbReference type="Proteomes" id="UP001233999">
    <property type="component" value="Unassembled WGS sequence"/>
</dbReference>
<keyword evidence="2" id="KW-1185">Reference proteome</keyword>
<gene>
    <name evidence="1" type="ORF">L9F63_018898</name>
</gene>
<comment type="caution">
    <text evidence="1">The sequence shown here is derived from an EMBL/GenBank/DDBJ whole genome shotgun (WGS) entry which is preliminary data.</text>
</comment>
<reference evidence="1" key="1">
    <citation type="journal article" date="2023" name="IScience">
        <title>Live-bearing cockroach genome reveals convergent evolutionary mechanisms linked to viviparity in insects and beyond.</title>
        <authorList>
            <person name="Fouks B."/>
            <person name="Harrison M.C."/>
            <person name="Mikhailova A.A."/>
            <person name="Marchal E."/>
            <person name="English S."/>
            <person name="Carruthers M."/>
            <person name="Jennings E.C."/>
            <person name="Chiamaka E.L."/>
            <person name="Frigard R.A."/>
            <person name="Pippel M."/>
            <person name="Attardo G.M."/>
            <person name="Benoit J.B."/>
            <person name="Bornberg-Bauer E."/>
            <person name="Tobe S.S."/>
        </authorList>
    </citation>
    <scope>NUCLEOTIDE SEQUENCE</scope>
    <source>
        <strain evidence="1">Stay&amp;Tobe</strain>
    </source>
</reference>
<name>A0AAD7ZVV4_DIPPU</name>
<organism evidence="1 2">
    <name type="scientific">Diploptera punctata</name>
    <name type="common">Pacific beetle cockroach</name>
    <dbReference type="NCBI Taxonomy" id="6984"/>
    <lineage>
        <taxon>Eukaryota</taxon>
        <taxon>Metazoa</taxon>
        <taxon>Ecdysozoa</taxon>
        <taxon>Arthropoda</taxon>
        <taxon>Hexapoda</taxon>
        <taxon>Insecta</taxon>
        <taxon>Pterygota</taxon>
        <taxon>Neoptera</taxon>
        <taxon>Polyneoptera</taxon>
        <taxon>Dictyoptera</taxon>
        <taxon>Blattodea</taxon>
        <taxon>Blaberoidea</taxon>
        <taxon>Blaberidae</taxon>
        <taxon>Diplopterinae</taxon>
        <taxon>Diploptera</taxon>
    </lineage>
</organism>
<accession>A0AAD7ZVV4</accession>
<dbReference type="AlphaFoldDB" id="A0AAD7ZVV4"/>
<protein>
    <submittedName>
        <fullName evidence="1">Uncharacterized protein</fullName>
    </submittedName>
</protein>
<sequence length="236" mass="27491">TSSTVRFVIPPVPCVPEIKRQKCRHHRLVLELASRGITYVVRCLDLTSLFHCRMTCQRSRSVDEIRLWGCVVAGQSQSSTWHSLVVTHAVVSHLRRSFEARIRRSTKAAVVRANSRQNHLSLLTIFRVRDKCRTSRITCARFNSRLFEEFYSLALSMFFDKRSCWLYSLCLSWEEFTSRRNGFIYDCLFRGLFFDSYSSSELSVKSTTLDSNSWIKCLVHCFEIYSDFVTLGLFCC</sequence>
<feature type="non-terminal residue" evidence="1">
    <location>
        <position position="236"/>
    </location>
</feature>
<reference evidence="1" key="2">
    <citation type="submission" date="2023-05" db="EMBL/GenBank/DDBJ databases">
        <authorList>
            <person name="Fouks B."/>
        </authorList>
    </citation>
    <scope>NUCLEOTIDE SEQUENCE</scope>
    <source>
        <strain evidence="1">Stay&amp;Tobe</strain>
        <tissue evidence="1">Testes</tissue>
    </source>
</reference>
<evidence type="ECO:0000313" key="2">
    <source>
        <dbReference type="Proteomes" id="UP001233999"/>
    </source>
</evidence>
<proteinExistence type="predicted"/>
<dbReference type="EMBL" id="JASPKZ010006078">
    <property type="protein sequence ID" value="KAJ9587646.1"/>
    <property type="molecule type" value="Genomic_DNA"/>
</dbReference>